<dbReference type="PANTHER" id="PTHR46124:SF2">
    <property type="entry name" value="D-AMINOACYL-TRNA DEACYLASE"/>
    <property type="match status" value="1"/>
</dbReference>
<dbReference type="AlphaFoldDB" id="A0A645HXH6"/>
<comment type="caution">
    <text evidence="2">The sequence shown here is derived from an EMBL/GenBank/DDBJ whole genome shotgun (WGS) entry which is preliminary data.</text>
</comment>
<protein>
    <submittedName>
        <fullName evidence="2">Putative metal-dependent hydrolase YcfH</fullName>
        <ecNumber evidence="2">3.1.-.-</ecNumber>
    </submittedName>
</protein>
<evidence type="ECO:0000256" key="1">
    <source>
        <dbReference type="ARBA" id="ARBA00022801"/>
    </source>
</evidence>
<dbReference type="EC" id="3.1.-.-" evidence="2"/>
<dbReference type="InterPro" id="IPR018228">
    <property type="entry name" value="DNase_TatD-rel_CS"/>
</dbReference>
<reference evidence="2" key="1">
    <citation type="submission" date="2019-08" db="EMBL/GenBank/DDBJ databases">
        <authorList>
            <person name="Kucharzyk K."/>
            <person name="Murdoch R.W."/>
            <person name="Higgins S."/>
            <person name="Loffler F."/>
        </authorList>
    </citation>
    <scope>NUCLEOTIDE SEQUENCE</scope>
</reference>
<dbReference type="Pfam" id="PF01026">
    <property type="entry name" value="TatD_DNase"/>
    <property type="match status" value="1"/>
</dbReference>
<dbReference type="InterPro" id="IPR001130">
    <property type="entry name" value="TatD-like"/>
</dbReference>
<accession>A0A645HXH6</accession>
<gene>
    <name evidence="2" type="primary">ycfH_23</name>
    <name evidence="2" type="ORF">SDC9_190457</name>
</gene>
<sequence length="83" mass="9055">MGGAVTFKNAKKPLETAQSVPIERLLIETDCPYMSPVPFRGQRCTSALIPYTAAKIAEIKGVDTQHLLNVTADNTAELFGIKY</sequence>
<dbReference type="PANTHER" id="PTHR46124">
    <property type="entry name" value="D-AMINOACYL-TRNA DEACYLASE"/>
    <property type="match status" value="1"/>
</dbReference>
<keyword evidence="1 2" id="KW-0378">Hydrolase</keyword>
<dbReference type="EMBL" id="VSSQ01100947">
    <property type="protein sequence ID" value="MPN42899.1"/>
    <property type="molecule type" value="Genomic_DNA"/>
</dbReference>
<organism evidence="2">
    <name type="scientific">bioreactor metagenome</name>
    <dbReference type="NCBI Taxonomy" id="1076179"/>
    <lineage>
        <taxon>unclassified sequences</taxon>
        <taxon>metagenomes</taxon>
        <taxon>ecological metagenomes</taxon>
    </lineage>
</organism>
<evidence type="ECO:0000313" key="2">
    <source>
        <dbReference type="EMBL" id="MPN42899.1"/>
    </source>
</evidence>
<dbReference type="SUPFAM" id="SSF51556">
    <property type="entry name" value="Metallo-dependent hydrolases"/>
    <property type="match status" value="1"/>
</dbReference>
<dbReference type="GO" id="GO:0016788">
    <property type="term" value="F:hydrolase activity, acting on ester bonds"/>
    <property type="evidence" value="ECO:0007669"/>
    <property type="project" value="InterPro"/>
</dbReference>
<name>A0A645HXH6_9ZZZZ</name>
<dbReference type="InterPro" id="IPR032466">
    <property type="entry name" value="Metal_Hydrolase"/>
</dbReference>
<proteinExistence type="predicted"/>
<dbReference type="PROSITE" id="PS01091">
    <property type="entry name" value="TATD_3"/>
    <property type="match status" value="1"/>
</dbReference>
<dbReference type="Gene3D" id="3.20.20.140">
    <property type="entry name" value="Metal-dependent hydrolases"/>
    <property type="match status" value="1"/>
</dbReference>